<organism evidence="4 5">
    <name type="scientific">Rhodococcus spelaei</name>
    <dbReference type="NCBI Taxonomy" id="2546320"/>
    <lineage>
        <taxon>Bacteria</taxon>
        <taxon>Bacillati</taxon>
        <taxon>Actinomycetota</taxon>
        <taxon>Actinomycetes</taxon>
        <taxon>Mycobacteriales</taxon>
        <taxon>Nocardiaceae</taxon>
        <taxon>Rhodococcus</taxon>
    </lineage>
</organism>
<dbReference type="InterPro" id="IPR018929">
    <property type="entry name" value="DUF2510"/>
</dbReference>
<sequence>MVQFRKSTKIGPIRLTASKRGLSVSAGAGPLRISRGADGKVRRTISAPGTGIYDTKVVSGAKAKPAQAAAARPKAPKREYSSTESGVGAIILAGLIGIPSIGAGFVIGIVIAAVVLLGGIALLVEGLGNGQSNGGKGKLPSKPGWYPDPYRAGRQRYWTGAEWSSKSR</sequence>
<reference evidence="4 5" key="1">
    <citation type="submission" date="2019-06" db="EMBL/GenBank/DDBJ databases">
        <title>Rhodococcus spaelei sp. nov., isolated from a cave.</title>
        <authorList>
            <person name="Lee S.D."/>
        </authorList>
    </citation>
    <scope>NUCLEOTIDE SEQUENCE [LARGE SCALE GENOMIC DNA]</scope>
    <source>
        <strain evidence="4 5">C9-5</strain>
    </source>
</reference>
<keyword evidence="1" id="KW-0472">Membrane</keyword>
<keyword evidence="1" id="KW-0812">Transmembrane</keyword>
<evidence type="ECO:0000259" key="3">
    <source>
        <dbReference type="Pfam" id="PF14020"/>
    </source>
</evidence>
<comment type="caution">
    <text evidence="4">The sequence shown here is derived from an EMBL/GenBank/DDBJ whole genome shotgun (WGS) entry which is preliminary data.</text>
</comment>
<feature type="domain" description="DUF2510" evidence="2">
    <location>
        <begin position="143"/>
        <end position="166"/>
    </location>
</feature>
<feature type="domain" description="DUF4236" evidence="3">
    <location>
        <begin position="3"/>
        <end position="55"/>
    </location>
</feature>
<evidence type="ECO:0000256" key="1">
    <source>
        <dbReference type="SAM" id="Phobius"/>
    </source>
</evidence>
<dbReference type="InterPro" id="IPR025330">
    <property type="entry name" value="DUF4236"/>
</dbReference>
<dbReference type="AlphaFoldDB" id="A0A541AZ13"/>
<gene>
    <name evidence="4" type="ORF">FK531_22090</name>
</gene>
<proteinExistence type="predicted"/>
<dbReference type="Pfam" id="PF14020">
    <property type="entry name" value="DUF4236"/>
    <property type="match status" value="1"/>
</dbReference>
<keyword evidence="5" id="KW-1185">Reference proteome</keyword>
<protein>
    <submittedName>
        <fullName evidence="4">DUF4236 domain-containing protein</fullName>
    </submittedName>
</protein>
<evidence type="ECO:0000313" key="5">
    <source>
        <dbReference type="Proteomes" id="UP000316256"/>
    </source>
</evidence>
<dbReference type="RefSeq" id="WP_142103406.1">
    <property type="nucleotide sequence ID" value="NZ_VIGH01000014.1"/>
</dbReference>
<dbReference type="Pfam" id="PF10708">
    <property type="entry name" value="DUF2510"/>
    <property type="match status" value="1"/>
</dbReference>
<feature type="transmembrane region" description="Helical" evidence="1">
    <location>
        <begin position="104"/>
        <end position="124"/>
    </location>
</feature>
<accession>A0A541AZ13</accession>
<feature type="transmembrane region" description="Helical" evidence="1">
    <location>
        <begin position="80"/>
        <end position="98"/>
    </location>
</feature>
<dbReference type="EMBL" id="VIGH01000014">
    <property type="protein sequence ID" value="TQF65310.1"/>
    <property type="molecule type" value="Genomic_DNA"/>
</dbReference>
<dbReference type="Proteomes" id="UP000316256">
    <property type="component" value="Unassembled WGS sequence"/>
</dbReference>
<dbReference type="OrthoDB" id="5111285at2"/>
<evidence type="ECO:0000313" key="4">
    <source>
        <dbReference type="EMBL" id="TQF65310.1"/>
    </source>
</evidence>
<name>A0A541AZ13_9NOCA</name>
<keyword evidence="1" id="KW-1133">Transmembrane helix</keyword>
<evidence type="ECO:0000259" key="2">
    <source>
        <dbReference type="Pfam" id="PF10708"/>
    </source>
</evidence>